<accession>A0A137NRG6</accession>
<dbReference type="Proteomes" id="UP000070444">
    <property type="component" value="Unassembled WGS sequence"/>
</dbReference>
<dbReference type="EMBL" id="KQ964900">
    <property type="protein sequence ID" value="KXN65359.1"/>
    <property type="molecule type" value="Genomic_DNA"/>
</dbReference>
<name>A0A137NRG6_CONC2</name>
<dbReference type="AlphaFoldDB" id="A0A137NRG6"/>
<protein>
    <submittedName>
        <fullName evidence="1">Uncharacterized protein</fullName>
    </submittedName>
</protein>
<evidence type="ECO:0000313" key="2">
    <source>
        <dbReference type="Proteomes" id="UP000070444"/>
    </source>
</evidence>
<organism evidence="1 2">
    <name type="scientific">Conidiobolus coronatus (strain ATCC 28846 / CBS 209.66 / NRRL 28638)</name>
    <name type="common">Delacroixia coronata</name>
    <dbReference type="NCBI Taxonomy" id="796925"/>
    <lineage>
        <taxon>Eukaryota</taxon>
        <taxon>Fungi</taxon>
        <taxon>Fungi incertae sedis</taxon>
        <taxon>Zoopagomycota</taxon>
        <taxon>Entomophthoromycotina</taxon>
        <taxon>Entomophthoromycetes</taxon>
        <taxon>Entomophthorales</taxon>
        <taxon>Ancylistaceae</taxon>
        <taxon>Conidiobolus</taxon>
    </lineage>
</organism>
<sequence length="269" mass="30259">MQFKDNIFSHNWNNDTSYKPKTAVYSYGTFKGRFCANAVSDYVDLSTCGGCEESHSIYSRTWSIALLGPNDRAAEIYDLCRKINDCGDGYMEAVRELKGKLNNSEEWEQGLHDFLACVEDDNFEVDIHYNDDEYLDRAYRYGAFKGVLGTVCCDPNKNRLAEMAACLVHSGMKCVCAGEKRKTKPYWVSNFTAAWHTGYNVGDRIREMSFFRAVLGVLCNENVKVGNKKADQALQVCILMARLTDSPDHRILAKAAAQCVAIRSRNSGP</sequence>
<reference evidence="1 2" key="1">
    <citation type="journal article" date="2015" name="Genome Biol. Evol.">
        <title>Phylogenomic analyses indicate that early fungi evolved digesting cell walls of algal ancestors of land plants.</title>
        <authorList>
            <person name="Chang Y."/>
            <person name="Wang S."/>
            <person name="Sekimoto S."/>
            <person name="Aerts A.L."/>
            <person name="Choi C."/>
            <person name="Clum A."/>
            <person name="LaButti K.M."/>
            <person name="Lindquist E.A."/>
            <person name="Yee Ngan C."/>
            <person name="Ohm R.A."/>
            <person name="Salamov A.A."/>
            <person name="Grigoriev I.V."/>
            <person name="Spatafora J.W."/>
            <person name="Berbee M.L."/>
        </authorList>
    </citation>
    <scope>NUCLEOTIDE SEQUENCE [LARGE SCALE GENOMIC DNA]</scope>
    <source>
        <strain evidence="1 2">NRRL 28638</strain>
    </source>
</reference>
<keyword evidence="2" id="KW-1185">Reference proteome</keyword>
<proteinExistence type="predicted"/>
<evidence type="ECO:0000313" key="1">
    <source>
        <dbReference type="EMBL" id="KXN65359.1"/>
    </source>
</evidence>
<gene>
    <name evidence="1" type="ORF">CONCODRAFT_13076</name>
</gene>